<reference evidence="1 2" key="1">
    <citation type="journal article" date="2021" name="Hortic Res">
        <title>The domestication of Cucurbita argyrosperma as revealed by the genome of its wild relative.</title>
        <authorList>
            <person name="Barrera-Redondo J."/>
            <person name="Sanchez-de la Vega G."/>
            <person name="Aguirre-Liguori J.A."/>
            <person name="Castellanos-Morales G."/>
            <person name="Gutierrez-Guerrero Y.T."/>
            <person name="Aguirre-Dugua X."/>
            <person name="Aguirre-Planter E."/>
            <person name="Tenaillon M.I."/>
            <person name="Lira-Saade R."/>
            <person name="Eguiarte L.E."/>
        </authorList>
    </citation>
    <scope>NUCLEOTIDE SEQUENCE [LARGE SCALE GENOMIC DNA]</scope>
    <source>
        <strain evidence="1">JBR-2021</strain>
    </source>
</reference>
<keyword evidence="2" id="KW-1185">Reference proteome</keyword>
<name>A0AAV6MAF6_9ROSI</name>
<dbReference type="EMBL" id="JAGKQH010000015">
    <property type="protein sequence ID" value="KAG6578478.1"/>
    <property type="molecule type" value="Genomic_DNA"/>
</dbReference>
<sequence>MAKLFKVPKLFFVFAVILFISASSSSARLLRDQSLSAAVPELKLDIPAALSREYGPLILGFLPKGRIPPSGPSKGTNDFNT</sequence>
<evidence type="ECO:0000313" key="1">
    <source>
        <dbReference type="EMBL" id="KAG6578478.1"/>
    </source>
</evidence>
<feature type="non-terminal residue" evidence="1">
    <location>
        <position position="1"/>
    </location>
</feature>
<gene>
    <name evidence="1" type="ORF">SDJN03_22926</name>
</gene>
<protein>
    <submittedName>
        <fullName evidence="1">Uncharacterized protein</fullName>
    </submittedName>
</protein>
<proteinExistence type="predicted"/>
<organism evidence="1 2">
    <name type="scientific">Cucurbita argyrosperma subsp. sororia</name>
    <dbReference type="NCBI Taxonomy" id="37648"/>
    <lineage>
        <taxon>Eukaryota</taxon>
        <taxon>Viridiplantae</taxon>
        <taxon>Streptophyta</taxon>
        <taxon>Embryophyta</taxon>
        <taxon>Tracheophyta</taxon>
        <taxon>Spermatophyta</taxon>
        <taxon>Magnoliopsida</taxon>
        <taxon>eudicotyledons</taxon>
        <taxon>Gunneridae</taxon>
        <taxon>Pentapetalae</taxon>
        <taxon>rosids</taxon>
        <taxon>fabids</taxon>
        <taxon>Cucurbitales</taxon>
        <taxon>Cucurbitaceae</taxon>
        <taxon>Cucurbiteae</taxon>
        <taxon>Cucurbita</taxon>
    </lineage>
</organism>
<dbReference type="AlphaFoldDB" id="A0AAV6MAF6"/>
<evidence type="ECO:0000313" key="2">
    <source>
        <dbReference type="Proteomes" id="UP000685013"/>
    </source>
</evidence>
<dbReference type="Proteomes" id="UP000685013">
    <property type="component" value="Chromosome 15"/>
</dbReference>
<comment type="caution">
    <text evidence="1">The sequence shown here is derived from an EMBL/GenBank/DDBJ whole genome shotgun (WGS) entry which is preliminary data.</text>
</comment>
<accession>A0AAV6MAF6</accession>